<accession>A0A540MPU2</accession>
<evidence type="ECO:0000256" key="1">
    <source>
        <dbReference type="ARBA" id="ARBA00002568"/>
    </source>
</evidence>
<comment type="similarity">
    <text evidence="2 5">Belongs to the metallothionein superfamily. Type 15 family.</text>
</comment>
<evidence type="ECO:0000256" key="5">
    <source>
        <dbReference type="RuleBase" id="RU369052"/>
    </source>
</evidence>
<reference evidence="6 7" key="1">
    <citation type="journal article" date="2019" name="G3 (Bethesda)">
        <title>Sequencing of a Wild Apple (Malus baccata) Genome Unravels the Differences Between Cultivated and Wild Apple Species Regarding Disease Resistance and Cold Tolerance.</title>
        <authorList>
            <person name="Chen X."/>
        </authorList>
    </citation>
    <scope>NUCLEOTIDE SEQUENCE [LARGE SCALE GENOMIC DNA]</scope>
    <source>
        <strain evidence="7">cv. Shandingzi</strain>
        <tissue evidence="6">Leaves</tissue>
    </source>
</reference>
<evidence type="ECO:0000313" key="6">
    <source>
        <dbReference type="EMBL" id="TQE00785.1"/>
    </source>
</evidence>
<dbReference type="GO" id="GO:0046872">
    <property type="term" value="F:metal ion binding"/>
    <property type="evidence" value="ECO:0007669"/>
    <property type="project" value="UniProtKB-UniRule"/>
</dbReference>
<comment type="caution">
    <text evidence="6">The sequence shown here is derived from an EMBL/GenBank/DDBJ whole genome shotgun (WGS) entry which is preliminary data.</text>
</comment>
<keyword evidence="4 5" id="KW-0480">Metal-thiolate cluster</keyword>
<organism evidence="6 7">
    <name type="scientific">Malus baccata</name>
    <name type="common">Siberian crab apple</name>
    <name type="synonym">Pyrus baccata</name>
    <dbReference type="NCBI Taxonomy" id="106549"/>
    <lineage>
        <taxon>Eukaryota</taxon>
        <taxon>Viridiplantae</taxon>
        <taxon>Streptophyta</taxon>
        <taxon>Embryophyta</taxon>
        <taxon>Tracheophyta</taxon>
        <taxon>Spermatophyta</taxon>
        <taxon>Magnoliopsida</taxon>
        <taxon>eudicotyledons</taxon>
        <taxon>Gunneridae</taxon>
        <taxon>Pentapetalae</taxon>
        <taxon>rosids</taxon>
        <taxon>fabids</taxon>
        <taxon>Rosales</taxon>
        <taxon>Rosaceae</taxon>
        <taxon>Amygdaloideae</taxon>
        <taxon>Maleae</taxon>
        <taxon>Malus</taxon>
    </lineage>
</organism>
<dbReference type="Pfam" id="PF01439">
    <property type="entry name" value="Metallothio_2"/>
    <property type="match status" value="1"/>
</dbReference>
<evidence type="ECO:0000256" key="4">
    <source>
        <dbReference type="ARBA" id="ARBA00022851"/>
    </source>
</evidence>
<dbReference type="EMBL" id="VIEB01000206">
    <property type="protein sequence ID" value="TQE00785.1"/>
    <property type="molecule type" value="Genomic_DNA"/>
</dbReference>
<dbReference type="AlphaFoldDB" id="A0A540MPU2"/>
<dbReference type="PANTHER" id="PTHR33543">
    <property type="entry name" value="METALLOTHIONEIN-LIKE PROTEIN 2A"/>
    <property type="match status" value="1"/>
</dbReference>
<dbReference type="PANTHER" id="PTHR33543:SF33">
    <property type="entry name" value="METALLOTHIONEIN-LIKE PROTEIN 2B"/>
    <property type="match status" value="1"/>
</dbReference>
<dbReference type="InterPro" id="IPR000347">
    <property type="entry name" value="Metalthion_15p"/>
</dbReference>
<evidence type="ECO:0000256" key="3">
    <source>
        <dbReference type="ARBA" id="ARBA00022723"/>
    </source>
</evidence>
<protein>
    <recommendedName>
        <fullName evidence="5">Metallothionein-like protein</fullName>
    </recommendedName>
</protein>
<gene>
    <name evidence="6" type="ORF">C1H46_013580</name>
</gene>
<evidence type="ECO:0000313" key="7">
    <source>
        <dbReference type="Proteomes" id="UP000315295"/>
    </source>
</evidence>
<keyword evidence="7" id="KW-1185">Reference proteome</keyword>
<dbReference type="STRING" id="106549.A0A540MPU2"/>
<name>A0A540MPU2_MALBA</name>
<comment type="function">
    <text evidence="1 5">Metallothioneins have a high content of cysteine residues that bind various heavy metals.</text>
</comment>
<dbReference type="Proteomes" id="UP000315295">
    <property type="component" value="Unassembled WGS sequence"/>
</dbReference>
<sequence length="77" mass="8064">MSSCCGGKYGCGSGCGCGSGYNRCRMAPDLSYMEGSTTETFVMGVSPQKSYFEASEMEVAAENGCKCGDSCTFKCTK</sequence>
<keyword evidence="3 5" id="KW-0479">Metal-binding</keyword>
<evidence type="ECO:0000256" key="2">
    <source>
        <dbReference type="ARBA" id="ARBA00005802"/>
    </source>
</evidence>
<proteinExistence type="inferred from homology"/>